<evidence type="ECO:0008006" key="7">
    <source>
        <dbReference type="Google" id="ProtNLM"/>
    </source>
</evidence>
<dbReference type="AlphaFoldDB" id="A0A177KJV7"/>
<name>A0A177KJV7_9BACI</name>
<sequence length="357" mass="40176">MDVPVYKGGDFLRSVFKILIIFLIIMLVGIYTDKSMNERKEETTPVPPSVNSGQVEPAEETKTETTPNSGAGSFIGESAETLLTLYGPPVRKEPSAYGYDWWVYHTGNAYFLAGVENNRIVTIYATGNMDTEPFTLGISSNEIFRSRYPETEIVVNANDSYYRFELSEEDLNLRPIVPIGNFYAQLYIDQFSGTLSAVRFMTKDVLLKMRPYELVYQGTLPEVPSPGRSAWVHIERGSEQQIYEITNVMRSRFGLSLLEWNTGAAAAAKSHSKDMFSAGYFDHESPQFGGLEDRLRRADIMYSAAGENIAANYVDAAAAMEGWLNSKEHREIMLSESYSTLGTGAYRKHYTQNFTEE</sequence>
<dbReference type="Gene3D" id="3.40.33.10">
    <property type="entry name" value="CAP"/>
    <property type="match status" value="1"/>
</dbReference>
<feature type="region of interest" description="Disordered" evidence="1">
    <location>
        <begin position="39"/>
        <end position="73"/>
    </location>
</feature>
<gene>
    <name evidence="5" type="ORF">AWH48_10290</name>
</gene>
<feature type="domain" description="SCP" evidence="3">
    <location>
        <begin position="244"/>
        <end position="353"/>
    </location>
</feature>
<evidence type="ECO:0000256" key="2">
    <source>
        <dbReference type="SAM" id="Phobius"/>
    </source>
</evidence>
<dbReference type="Proteomes" id="UP000077271">
    <property type="component" value="Unassembled WGS sequence"/>
</dbReference>
<evidence type="ECO:0000259" key="4">
    <source>
        <dbReference type="Pfam" id="PF14504"/>
    </source>
</evidence>
<dbReference type="Pfam" id="PF14504">
    <property type="entry name" value="CAP_assoc_N"/>
    <property type="match status" value="1"/>
</dbReference>
<accession>A0A177KJV7</accession>
<dbReference type="CDD" id="cd05379">
    <property type="entry name" value="CAP_bacterial"/>
    <property type="match status" value="1"/>
</dbReference>
<evidence type="ECO:0000256" key="1">
    <source>
        <dbReference type="SAM" id="MobiDB-lite"/>
    </source>
</evidence>
<comment type="caution">
    <text evidence="5">The sequence shown here is derived from an EMBL/GenBank/DDBJ whole genome shotgun (WGS) entry which is preliminary data.</text>
</comment>
<protein>
    <recommendedName>
        <fullName evidence="7">SCP domain-containing protein</fullName>
    </recommendedName>
</protein>
<dbReference type="SUPFAM" id="SSF55797">
    <property type="entry name" value="PR-1-like"/>
    <property type="match status" value="1"/>
</dbReference>
<dbReference type="InterPro" id="IPR035940">
    <property type="entry name" value="CAP_sf"/>
</dbReference>
<feature type="transmembrane region" description="Helical" evidence="2">
    <location>
        <begin position="12"/>
        <end position="31"/>
    </location>
</feature>
<dbReference type="InterPro" id="IPR029410">
    <property type="entry name" value="CAP_assoc"/>
</dbReference>
<evidence type="ECO:0000259" key="3">
    <source>
        <dbReference type="Pfam" id="PF00188"/>
    </source>
</evidence>
<proteinExistence type="predicted"/>
<dbReference type="OrthoDB" id="9783944at2"/>
<dbReference type="Pfam" id="PF00188">
    <property type="entry name" value="CAP"/>
    <property type="match status" value="1"/>
</dbReference>
<evidence type="ECO:0000313" key="6">
    <source>
        <dbReference type="Proteomes" id="UP000077271"/>
    </source>
</evidence>
<organism evidence="5 6">
    <name type="scientific">Domibacillus aminovorans</name>
    <dbReference type="NCBI Taxonomy" id="29332"/>
    <lineage>
        <taxon>Bacteria</taxon>
        <taxon>Bacillati</taxon>
        <taxon>Bacillota</taxon>
        <taxon>Bacilli</taxon>
        <taxon>Bacillales</taxon>
        <taxon>Bacillaceae</taxon>
        <taxon>Domibacillus</taxon>
    </lineage>
</organism>
<keyword evidence="2" id="KW-0812">Transmembrane</keyword>
<keyword evidence="2" id="KW-1133">Transmembrane helix</keyword>
<dbReference type="InterPro" id="IPR014044">
    <property type="entry name" value="CAP_dom"/>
</dbReference>
<dbReference type="PANTHER" id="PTHR31157">
    <property type="entry name" value="SCP DOMAIN-CONTAINING PROTEIN"/>
    <property type="match status" value="1"/>
</dbReference>
<dbReference type="EMBL" id="LQWZ01000035">
    <property type="protein sequence ID" value="OAH53663.1"/>
    <property type="molecule type" value="Genomic_DNA"/>
</dbReference>
<evidence type="ECO:0000313" key="5">
    <source>
        <dbReference type="EMBL" id="OAH53663.1"/>
    </source>
</evidence>
<dbReference type="PANTHER" id="PTHR31157:SF26">
    <property type="entry name" value="SCP-LIKE EXTRACELLULAR PROTEIN"/>
    <property type="match status" value="1"/>
</dbReference>
<keyword evidence="2" id="KW-0472">Membrane</keyword>
<feature type="domain" description="CAP-associated" evidence="4">
    <location>
        <begin position="75"/>
        <end position="212"/>
    </location>
</feature>
<reference evidence="5 6" key="1">
    <citation type="submission" date="2016-01" db="EMBL/GenBank/DDBJ databases">
        <title>Investigation of taxonomic status of Bacillus aminovorans.</title>
        <authorList>
            <person name="Verma A."/>
            <person name="Pal Y."/>
            <person name="Krishnamurthi S."/>
        </authorList>
    </citation>
    <scope>NUCLEOTIDE SEQUENCE [LARGE SCALE GENOMIC DNA]</scope>
    <source>
        <strain evidence="5 6">DSM 4337</strain>
    </source>
</reference>